<dbReference type="InterPro" id="IPR001326">
    <property type="entry name" value="Transl_elong_EF1B_B/D_CS"/>
</dbReference>
<gene>
    <name evidence="7" type="ORF">TM35_000013700</name>
</gene>
<dbReference type="InterPro" id="IPR036219">
    <property type="entry name" value="eEF-1beta-like_sf"/>
</dbReference>
<dbReference type="GO" id="GO:0005853">
    <property type="term" value="C:eukaryotic translation elongation factor 1 complex"/>
    <property type="evidence" value="ECO:0007669"/>
    <property type="project" value="InterPro"/>
</dbReference>
<dbReference type="RefSeq" id="XP_028887559.1">
    <property type="nucleotide sequence ID" value="XM_029021051.1"/>
</dbReference>
<name>A0A1X0PA37_9TRYP</name>
<dbReference type="STRING" id="67003.A0A1X0PA37"/>
<dbReference type="InterPro" id="IPR014717">
    <property type="entry name" value="Transl_elong_EF1B/ribsomal_bS6"/>
</dbReference>
<reference evidence="7 8" key="1">
    <citation type="submission" date="2017-03" db="EMBL/GenBank/DDBJ databases">
        <title>An alternative strategy for trypanosome survival in the mammalian bloodstream revealed through genome and transcriptome analysis of the ubiquitous bovine parasite Trypanosoma (Megatrypanum) theileri.</title>
        <authorList>
            <person name="Kelly S."/>
            <person name="Ivens A."/>
            <person name="Mott A."/>
            <person name="O'Neill E."/>
            <person name="Emms D."/>
            <person name="Macleod O."/>
            <person name="Voorheis P."/>
            <person name="Matthews J."/>
            <person name="Matthews K."/>
            <person name="Carrington M."/>
        </authorList>
    </citation>
    <scope>NUCLEOTIDE SEQUENCE [LARGE SCALE GENOMIC DNA]</scope>
    <source>
        <strain evidence="7">Edinburgh</strain>
    </source>
</reference>
<dbReference type="Proteomes" id="UP000192257">
    <property type="component" value="Unassembled WGS sequence"/>
</dbReference>
<evidence type="ECO:0000256" key="5">
    <source>
        <dbReference type="SAM" id="MobiDB-lite"/>
    </source>
</evidence>
<evidence type="ECO:0000256" key="2">
    <source>
        <dbReference type="ARBA" id="ARBA00022768"/>
    </source>
</evidence>
<evidence type="ECO:0000256" key="4">
    <source>
        <dbReference type="RuleBase" id="RU003791"/>
    </source>
</evidence>
<dbReference type="CDD" id="cd00292">
    <property type="entry name" value="EF1B"/>
    <property type="match status" value="1"/>
</dbReference>
<evidence type="ECO:0000259" key="6">
    <source>
        <dbReference type="SMART" id="SM00888"/>
    </source>
</evidence>
<evidence type="ECO:0000256" key="1">
    <source>
        <dbReference type="ARBA" id="ARBA00007411"/>
    </source>
</evidence>
<evidence type="ECO:0000256" key="3">
    <source>
        <dbReference type="ARBA" id="ARBA00022917"/>
    </source>
</evidence>
<sequence length="229" mass="24826">MSVKDVNKMSGELESKLKGKLFLGGAKPSAEDVKMFSDLLGAGNTCVYRWVKNMASFTEAERKAWGAPVKVTPPPAAAAAAPAAAAPAKEAPKKAAPAPAKKEEEDEDIDLFGEVTEEEKAALEAKKKKDADAKKAKKVVIAKSSILFDVKPWDDTVDLEALAQKLHAVKRDGLLWGDHKLVPVAFGLKKLQQLIVIEDDKVSGDDLEDLIMSFENEVQSMDIVAWNKI</sequence>
<keyword evidence="3 4" id="KW-0648">Protein biosynthesis</keyword>
<evidence type="ECO:0000313" key="8">
    <source>
        <dbReference type="Proteomes" id="UP000192257"/>
    </source>
</evidence>
<dbReference type="PANTHER" id="PTHR11595">
    <property type="entry name" value="EF-HAND AND COILED-COIL DOMAIN-CONTAINING FAMILY MEMBER"/>
    <property type="match status" value="1"/>
</dbReference>
<dbReference type="GO" id="GO:0005085">
    <property type="term" value="F:guanyl-nucleotide exchange factor activity"/>
    <property type="evidence" value="ECO:0007669"/>
    <property type="project" value="TreeGrafter"/>
</dbReference>
<dbReference type="PROSITE" id="PS00825">
    <property type="entry name" value="EF1BD_2"/>
    <property type="match status" value="1"/>
</dbReference>
<dbReference type="PROSITE" id="PS00824">
    <property type="entry name" value="EF1BD_1"/>
    <property type="match status" value="1"/>
</dbReference>
<dbReference type="Gene3D" id="3.30.70.60">
    <property type="match status" value="1"/>
</dbReference>
<comment type="similarity">
    <text evidence="1 4">Belongs to the EF-1-beta/EF-1-delta family.</text>
</comment>
<evidence type="ECO:0000313" key="7">
    <source>
        <dbReference type="EMBL" id="ORC93493.1"/>
    </source>
</evidence>
<dbReference type="GO" id="GO:0003746">
    <property type="term" value="F:translation elongation factor activity"/>
    <property type="evidence" value="ECO:0007669"/>
    <property type="project" value="UniProtKB-KW"/>
</dbReference>
<dbReference type="InterPro" id="IPR049720">
    <property type="entry name" value="EF1B_bsu/dsu"/>
</dbReference>
<dbReference type="SUPFAM" id="SSF54984">
    <property type="entry name" value="eEF-1beta-like"/>
    <property type="match status" value="1"/>
</dbReference>
<dbReference type="GeneID" id="39980831"/>
<dbReference type="Pfam" id="PF00736">
    <property type="entry name" value="EF1_GNE"/>
    <property type="match status" value="1"/>
</dbReference>
<dbReference type="AlphaFoldDB" id="A0A1X0PA37"/>
<keyword evidence="2 4" id="KW-0251">Elongation factor</keyword>
<feature type="region of interest" description="Disordered" evidence="5">
    <location>
        <begin position="80"/>
        <end position="107"/>
    </location>
</feature>
<accession>A0A1X0PA37</accession>
<protein>
    <submittedName>
        <fullName evidence="7">Putative 25 kDa translation elongation factor 1-beta</fullName>
    </submittedName>
</protein>
<dbReference type="GO" id="GO:0005829">
    <property type="term" value="C:cytosol"/>
    <property type="evidence" value="ECO:0007669"/>
    <property type="project" value="TreeGrafter"/>
</dbReference>
<dbReference type="FunFam" id="3.30.70.60:FF:000001">
    <property type="entry name" value="Elongation factor 1-beta 1 like"/>
    <property type="match status" value="1"/>
</dbReference>
<feature type="domain" description="Translation elongation factor EF1B beta/delta subunit guanine nucleotide exchange" evidence="6">
    <location>
        <begin position="143"/>
        <end position="229"/>
    </location>
</feature>
<keyword evidence="8" id="KW-1185">Reference proteome</keyword>
<comment type="caution">
    <text evidence="7">The sequence shown here is derived from an EMBL/GenBank/DDBJ whole genome shotgun (WGS) entry which is preliminary data.</text>
</comment>
<dbReference type="SMART" id="SM00888">
    <property type="entry name" value="EF1_GNE"/>
    <property type="match status" value="1"/>
</dbReference>
<dbReference type="EMBL" id="NBCO01000001">
    <property type="protein sequence ID" value="ORC93493.1"/>
    <property type="molecule type" value="Genomic_DNA"/>
</dbReference>
<dbReference type="OrthoDB" id="331763at2759"/>
<dbReference type="InterPro" id="IPR014038">
    <property type="entry name" value="EF1B_bsu/dsu_GNE"/>
</dbReference>
<dbReference type="VEuPathDB" id="TriTrypDB:TM35_000013700"/>
<proteinExistence type="inferred from homology"/>
<feature type="compositionally biased region" description="Low complexity" evidence="5">
    <location>
        <begin position="80"/>
        <end position="99"/>
    </location>
</feature>
<dbReference type="PANTHER" id="PTHR11595:SF82">
    <property type="entry name" value="ELONGATION FACTOR 1-BETA, PUTATIVE-RELATED"/>
    <property type="match status" value="1"/>
</dbReference>
<organism evidence="7 8">
    <name type="scientific">Trypanosoma theileri</name>
    <dbReference type="NCBI Taxonomy" id="67003"/>
    <lineage>
        <taxon>Eukaryota</taxon>
        <taxon>Discoba</taxon>
        <taxon>Euglenozoa</taxon>
        <taxon>Kinetoplastea</taxon>
        <taxon>Metakinetoplastina</taxon>
        <taxon>Trypanosomatida</taxon>
        <taxon>Trypanosomatidae</taxon>
        <taxon>Trypanosoma</taxon>
    </lineage>
</organism>